<keyword evidence="1" id="KW-0812">Transmembrane</keyword>
<sequence length="471" mass="53529">MAFSEETAKHQSTFSVKQFFSNPEKAFLTLGLLFGLLFLIALPPFQVPDEPAHLYRGYQVTEGRIIAERVNNISGGQVPQSLVDTVNIWSARVPFNPKQKVETKQFSDTLNLPLNREKTTYAWFMSSAYSPIPYIPQSIGITLGKFLNLPPVFLMYLGRFTNLIVTTLIVYFSIKIIPGFKWIFFLLALTPMAVNQRASLSADALLNSIAFLLIAIIMNAVCNPKVKRILNRDVAIMAVLGVVLSLSKQVYFLIPFLCFLIPQEKFESRKRYWVSCSLIALLTTVAWAVWSNIMKNTVGIPLNPMVDASVERQVQYILQNPFTLFSTTWNSIQVSGPILESFIGLLGWLDTKLPTLVLVTYPHVLVLIALISQQPNFVISPSNKWKIFLVFIVTLFLIYLSQYLIWMPVGASVIDAVQGRYFIPISPLFFFLFYNQRWSCRVSEKGLRSLLIYYSIFALTASLIAILDRYY</sequence>
<dbReference type="InterPro" id="IPR018674">
    <property type="entry name" value="DUF2142_membrane"/>
</dbReference>
<evidence type="ECO:0000256" key="1">
    <source>
        <dbReference type="SAM" id="Phobius"/>
    </source>
</evidence>
<feature type="transmembrane region" description="Helical" evidence="1">
    <location>
        <begin position="387"/>
        <end position="406"/>
    </location>
</feature>
<feature type="transmembrane region" description="Helical" evidence="1">
    <location>
        <begin position="418"/>
        <end position="435"/>
    </location>
</feature>
<gene>
    <name evidence="2" type="ORF">ENR47_09950</name>
</gene>
<feature type="transmembrane region" description="Helical" evidence="1">
    <location>
        <begin position="234"/>
        <end position="252"/>
    </location>
</feature>
<dbReference type="EMBL" id="DSRD01000620">
    <property type="protein sequence ID" value="HGW94590.1"/>
    <property type="molecule type" value="Genomic_DNA"/>
</dbReference>
<comment type="caution">
    <text evidence="2">The sequence shown here is derived from an EMBL/GenBank/DDBJ whole genome shotgun (WGS) entry which is preliminary data.</text>
</comment>
<evidence type="ECO:0000313" key="2">
    <source>
        <dbReference type="EMBL" id="HGW94590.1"/>
    </source>
</evidence>
<feature type="transmembrane region" description="Helical" evidence="1">
    <location>
        <begin position="26"/>
        <end position="45"/>
    </location>
</feature>
<reference evidence="2" key="1">
    <citation type="journal article" date="2020" name="mSystems">
        <title>Genome- and Community-Level Interaction Insights into Carbon Utilization and Element Cycling Functions of Hydrothermarchaeota in Hydrothermal Sediment.</title>
        <authorList>
            <person name="Zhou Z."/>
            <person name="Liu Y."/>
            <person name="Xu W."/>
            <person name="Pan J."/>
            <person name="Luo Z.H."/>
            <person name="Li M."/>
        </authorList>
    </citation>
    <scope>NUCLEOTIDE SEQUENCE [LARGE SCALE GENOMIC DNA]</scope>
    <source>
        <strain evidence="2">SpSt-402</strain>
    </source>
</reference>
<name>A0A832H229_9CYAN</name>
<dbReference type="Pfam" id="PF09913">
    <property type="entry name" value="DUF2142"/>
    <property type="match status" value="1"/>
</dbReference>
<feature type="transmembrane region" description="Helical" evidence="1">
    <location>
        <begin position="447"/>
        <end position="467"/>
    </location>
</feature>
<accession>A0A832H229</accession>
<organism evidence="2">
    <name type="scientific">Oscillatoriales cyanobacterium SpSt-402</name>
    <dbReference type="NCBI Taxonomy" id="2282168"/>
    <lineage>
        <taxon>Bacteria</taxon>
        <taxon>Bacillati</taxon>
        <taxon>Cyanobacteriota</taxon>
        <taxon>Cyanophyceae</taxon>
        <taxon>Oscillatoriophycideae</taxon>
        <taxon>Oscillatoriales</taxon>
    </lineage>
</organism>
<keyword evidence="1" id="KW-1133">Transmembrane helix</keyword>
<proteinExistence type="predicted"/>
<keyword evidence="1" id="KW-0472">Membrane</keyword>
<feature type="transmembrane region" description="Helical" evidence="1">
    <location>
        <begin position="204"/>
        <end position="222"/>
    </location>
</feature>
<feature type="transmembrane region" description="Helical" evidence="1">
    <location>
        <begin position="272"/>
        <end position="290"/>
    </location>
</feature>
<protein>
    <submittedName>
        <fullName evidence="2">DUF2142 domain-containing protein</fullName>
    </submittedName>
</protein>
<dbReference type="AlphaFoldDB" id="A0A832H229"/>